<dbReference type="OrthoDB" id="191284at2157"/>
<dbReference type="GeneID" id="15392015"/>
<feature type="domain" description="NurA" evidence="1">
    <location>
        <begin position="54"/>
        <end position="264"/>
    </location>
</feature>
<sequence>MPFDRVLNSRVIETVYEVKRFLDSESYEDVKPEIERLRVEVDSENWKFEVLRDVRVVGVDGSQLRYLKEFGVPFGAVQVAKLILIHGKGEYRVDYRTKWVESDKSLDLERFELELKTMLEELESDILFFDGSFSVSFANQYRKDIRDRYFQLISEFLEKSKNRAFVVGFIDRSYSKDLFRPYDSFILKNYLRNFEYTEPMPCTELNDVFFSYLKIGNSVVRVEFPKWMAGMHDVFMRYVVAECLLGSTRQYPYVLERAHMYAVISEREREIIGKMIGREISYKWMAKYLRR</sequence>
<dbReference type="eggNOG" id="arCOG00367">
    <property type="taxonomic scope" value="Archaea"/>
</dbReference>
<dbReference type="HOGENOM" id="CLU_955112_0_0_2"/>
<dbReference type="EMBL" id="CP005290">
    <property type="protein sequence ID" value="AGK60398.1"/>
    <property type="molecule type" value="Genomic_DNA"/>
</dbReference>
<evidence type="ECO:0000313" key="3">
    <source>
        <dbReference type="Proteomes" id="UP000013307"/>
    </source>
</evidence>
<dbReference type="Proteomes" id="UP000013307">
    <property type="component" value="Chromosome"/>
</dbReference>
<dbReference type="STRING" id="387631.Asulf_00369"/>
<reference evidence="2 3" key="1">
    <citation type="journal article" date="2013" name="Genome Announc.">
        <title>Complete Genome Sequence of the Thermophilic and Facultatively Chemolithoautotrophic Sulfate Reducer Archaeoglobus sulfaticallidus Strain PM70-1T.</title>
        <authorList>
            <person name="Stokke R."/>
            <person name="Hocking W.P."/>
            <person name="Steinsbu B.O."/>
            <person name="Steen I.H."/>
        </authorList>
    </citation>
    <scope>NUCLEOTIDE SEQUENCE [LARGE SCALE GENOMIC DNA]</scope>
    <source>
        <strain evidence="2">PM70-1</strain>
    </source>
</reference>
<dbReference type="RefSeq" id="WP_015589997.1">
    <property type="nucleotide sequence ID" value="NC_021169.1"/>
</dbReference>
<dbReference type="AlphaFoldDB" id="N0BBL4"/>
<dbReference type="SMART" id="SM00933">
    <property type="entry name" value="NurA"/>
    <property type="match status" value="1"/>
</dbReference>
<keyword evidence="3" id="KW-1185">Reference proteome</keyword>
<dbReference type="Pfam" id="PF09376">
    <property type="entry name" value="NurA"/>
    <property type="match status" value="1"/>
</dbReference>
<gene>
    <name evidence="2" type="ORF">Asulf_00369</name>
</gene>
<evidence type="ECO:0000313" key="2">
    <source>
        <dbReference type="EMBL" id="AGK60398.1"/>
    </source>
</evidence>
<proteinExistence type="predicted"/>
<dbReference type="InterPro" id="IPR018977">
    <property type="entry name" value="NurA_domain"/>
</dbReference>
<name>N0BBL4_9EURY</name>
<dbReference type="KEGG" id="ast:Asulf_00369"/>
<protein>
    <recommendedName>
        <fullName evidence="1">NurA domain-containing protein</fullName>
    </recommendedName>
</protein>
<organism evidence="2 3">
    <name type="scientific">Archaeoglobus sulfaticallidus PM70-1</name>
    <dbReference type="NCBI Taxonomy" id="387631"/>
    <lineage>
        <taxon>Archaea</taxon>
        <taxon>Methanobacteriati</taxon>
        <taxon>Methanobacteriota</taxon>
        <taxon>Archaeoglobi</taxon>
        <taxon>Archaeoglobales</taxon>
        <taxon>Archaeoglobaceae</taxon>
        <taxon>Archaeoglobus</taxon>
    </lineage>
</organism>
<evidence type="ECO:0000259" key="1">
    <source>
        <dbReference type="SMART" id="SM00933"/>
    </source>
</evidence>
<accession>N0BBL4</accession>